<dbReference type="Pfam" id="PF00096">
    <property type="entry name" value="zf-C2H2"/>
    <property type="match status" value="1"/>
</dbReference>
<protein>
    <submittedName>
        <fullName evidence="11">Zn-finger</fullName>
    </submittedName>
</protein>
<evidence type="ECO:0000313" key="11">
    <source>
        <dbReference type="EMBL" id="OUS47045.1"/>
    </source>
</evidence>
<sequence>MGRRREHGLWRRRFLNELSSATAHAECTLADACELAYGCERLREVFRRAQGAENEDGGGTREGWRARFERATPRDVAAALGEIRGLLKVVDEETYARGIDGDADVAIEGDEPMGERGRGRAGARRAECPFCKKKFVESHLPSHVAKQHTGARPVKCSHVGCDEYFADERAMRRHVVLIHEQKYKCGVCGKAFSTKQMQERHEDSAHAERKKTIPCPVDGCTVMFSNVGSISDHMKRAHSNAKPYACTYPGCSAKFATSSDKARHFRTHFGDNARPGAASRSMSVHLSQSRSELVRKRSCARSFEDDLVPELTDPSLMSKWLLVGGDEASEL</sequence>
<comment type="subcellular location">
    <subcellularLocation>
        <location evidence="1">Nucleus</location>
    </subcellularLocation>
</comment>
<dbReference type="GO" id="GO:0005634">
    <property type="term" value="C:nucleus"/>
    <property type="evidence" value="ECO:0007669"/>
    <property type="project" value="UniProtKB-SubCell"/>
</dbReference>
<evidence type="ECO:0000256" key="9">
    <source>
        <dbReference type="PROSITE-ProRule" id="PRU00042"/>
    </source>
</evidence>
<keyword evidence="2" id="KW-0479">Metal-binding</keyword>
<feature type="domain" description="C2H2-type" evidence="10">
    <location>
        <begin position="244"/>
        <end position="273"/>
    </location>
</feature>
<dbReference type="PROSITE" id="PS50157">
    <property type="entry name" value="ZINC_FINGER_C2H2_2"/>
    <property type="match status" value="3"/>
</dbReference>
<accession>A0A1Y5IJA4</accession>
<evidence type="ECO:0000256" key="4">
    <source>
        <dbReference type="ARBA" id="ARBA00022771"/>
    </source>
</evidence>
<dbReference type="InterPro" id="IPR013087">
    <property type="entry name" value="Znf_C2H2_type"/>
</dbReference>
<keyword evidence="8" id="KW-0539">Nucleus</keyword>
<dbReference type="AlphaFoldDB" id="A0A1Y5IJA4"/>
<evidence type="ECO:0000256" key="3">
    <source>
        <dbReference type="ARBA" id="ARBA00022737"/>
    </source>
</evidence>
<organism evidence="11">
    <name type="scientific">Ostreococcus tauri</name>
    <name type="common">Marine green alga</name>
    <dbReference type="NCBI Taxonomy" id="70448"/>
    <lineage>
        <taxon>Eukaryota</taxon>
        <taxon>Viridiplantae</taxon>
        <taxon>Chlorophyta</taxon>
        <taxon>Mamiellophyceae</taxon>
        <taxon>Mamiellales</taxon>
        <taxon>Bathycoccaceae</taxon>
        <taxon>Ostreococcus</taxon>
    </lineage>
</organism>
<dbReference type="GO" id="GO:0008270">
    <property type="term" value="F:zinc ion binding"/>
    <property type="evidence" value="ECO:0007669"/>
    <property type="project" value="UniProtKB-KW"/>
</dbReference>
<keyword evidence="4 9" id="KW-0863">Zinc-finger</keyword>
<dbReference type="InterPro" id="IPR051061">
    <property type="entry name" value="Zinc_finger_trans_reg"/>
</dbReference>
<keyword evidence="6" id="KW-0805">Transcription regulation</keyword>
<evidence type="ECO:0000256" key="6">
    <source>
        <dbReference type="ARBA" id="ARBA00023015"/>
    </source>
</evidence>
<dbReference type="Proteomes" id="UP000195557">
    <property type="component" value="Unassembled WGS sequence"/>
</dbReference>
<evidence type="ECO:0000256" key="8">
    <source>
        <dbReference type="ARBA" id="ARBA00023242"/>
    </source>
</evidence>
<dbReference type="FunFam" id="3.30.160.60:FF:000125">
    <property type="entry name" value="Putative zinc finger protein 143"/>
    <property type="match status" value="1"/>
</dbReference>
<dbReference type="SMART" id="SM00355">
    <property type="entry name" value="ZnF_C2H2"/>
    <property type="match status" value="5"/>
</dbReference>
<feature type="domain" description="C2H2-type" evidence="10">
    <location>
        <begin position="183"/>
        <end position="211"/>
    </location>
</feature>
<reference evidence="11" key="1">
    <citation type="submission" date="2017-04" db="EMBL/GenBank/DDBJ databases">
        <title>Population genomics of picophytoplankton unveils novel chromosome hypervariability.</title>
        <authorList>
            <consortium name="DOE Joint Genome Institute"/>
            <person name="Blanc-Mathieu R."/>
            <person name="Krasovec M."/>
            <person name="Hebrard M."/>
            <person name="Yau S."/>
            <person name="Desgranges E."/>
            <person name="Martin J."/>
            <person name="Schackwitz W."/>
            <person name="Kuo A."/>
            <person name="Salin G."/>
            <person name="Donnadieu C."/>
            <person name="Desdevises Y."/>
            <person name="Sanchez-Ferandin S."/>
            <person name="Moreau H."/>
            <person name="Rivals E."/>
            <person name="Grigoriev I.V."/>
            <person name="Grimsley N."/>
            <person name="Eyre-Walker A."/>
            <person name="Piganeau G."/>
        </authorList>
    </citation>
    <scope>NUCLEOTIDE SEQUENCE [LARGE SCALE GENOMIC DNA]</scope>
    <source>
        <strain evidence="11">RCC 1115</strain>
    </source>
</reference>
<evidence type="ECO:0000259" key="10">
    <source>
        <dbReference type="PROSITE" id="PS50157"/>
    </source>
</evidence>
<dbReference type="InterPro" id="IPR036236">
    <property type="entry name" value="Znf_C2H2_sf"/>
</dbReference>
<dbReference type="PANTHER" id="PTHR46179:SF13">
    <property type="entry name" value="C2H2-TYPE DOMAIN-CONTAINING PROTEIN"/>
    <property type="match status" value="1"/>
</dbReference>
<keyword evidence="3" id="KW-0677">Repeat</keyword>
<dbReference type="Gene3D" id="3.30.160.60">
    <property type="entry name" value="Classic Zinc Finger"/>
    <property type="match status" value="3"/>
</dbReference>
<name>A0A1Y5IJA4_OSTTA</name>
<evidence type="ECO:0000256" key="7">
    <source>
        <dbReference type="ARBA" id="ARBA00023163"/>
    </source>
</evidence>
<keyword evidence="7" id="KW-0804">Transcription</keyword>
<dbReference type="eggNOG" id="KOG1721">
    <property type="taxonomic scope" value="Eukaryota"/>
</dbReference>
<dbReference type="PROSITE" id="PS00028">
    <property type="entry name" value="ZINC_FINGER_C2H2_1"/>
    <property type="match status" value="3"/>
</dbReference>
<proteinExistence type="predicted"/>
<feature type="domain" description="C2H2-type" evidence="10">
    <location>
        <begin position="213"/>
        <end position="243"/>
    </location>
</feature>
<evidence type="ECO:0000256" key="5">
    <source>
        <dbReference type="ARBA" id="ARBA00022833"/>
    </source>
</evidence>
<dbReference type="GO" id="GO:0006357">
    <property type="term" value="P:regulation of transcription by RNA polymerase II"/>
    <property type="evidence" value="ECO:0007669"/>
    <property type="project" value="TreeGrafter"/>
</dbReference>
<gene>
    <name evidence="11" type="ORF">BE221DRAFT_191579</name>
</gene>
<dbReference type="SUPFAM" id="SSF57667">
    <property type="entry name" value="beta-beta-alpha zinc fingers"/>
    <property type="match status" value="3"/>
</dbReference>
<evidence type="ECO:0000256" key="2">
    <source>
        <dbReference type="ARBA" id="ARBA00022723"/>
    </source>
</evidence>
<dbReference type="PANTHER" id="PTHR46179">
    <property type="entry name" value="ZINC FINGER PROTEIN"/>
    <property type="match status" value="1"/>
</dbReference>
<dbReference type="EMBL" id="KZ155780">
    <property type="protein sequence ID" value="OUS47045.1"/>
    <property type="molecule type" value="Genomic_DNA"/>
</dbReference>
<evidence type="ECO:0000256" key="1">
    <source>
        <dbReference type="ARBA" id="ARBA00004123"/>
    </source>
</evidence>
<keyword evidence="5" id="KW-0862">Zinc</keyword>